<protein>
    <recommendedName>
        <fullName evidence="3">YncE family protein</fullName>
    </recommendedName>
</protein>
<dbReference type="Pfam" id="PF10282">
    <property type="entry name" value="Lactonase"/>
    <property type="match status" value="1"/>
</dbReference>
<dbReference type="InterPro" id="IPR011045">
    <property type="entry name" value="N2O_reductase_N"/>
</dbReference>
<comment type="caution">
    <text evidence="1">The sequence shown here is derived from an EMBL/GenBank/DDBJ whole genome shotgun (WGS) entry which is preliminary data.</text>
</comment>
<dbReference type="EMBL" id="JEMC01003942">
    <property type="protein sequence ID" value="KYF77256.1"/>
    <property type="molecule type" value="Genomic_DNA"/>
</dbReference>
<dbReference type="Proteomes" id="UP000075515">
    <property type="component" value="Unassembled WGS sequence"/>
</dbReference>
<dbReference type="InterPro" id="IPR051200">
    <property type="entry name" value="Host-pathogen_enzymatic-act"/>
</dbReference>
<gene>
    <name evidence="1" type="ORF">BE18_52180</name>
</gene>
<dbReference type="SUPFAM" id="SSF50974">
    <property type="entry name" value="Nitrous oxide reductase, N-terminal domain"/>
    <property type="match status" value="1"/>
</dbReference>
<organism evidence="1 2">
    <name type="scientific">Sorangium cellulosum</name>
    <name type="common">Polyangium cellulosum</name>
    <dbReference type="NCBI Taxonomy" id="56"/>
    <lineage>
        <taxon>Bacteria</taxon>
        <taxon>Pseudomonadati</taxon>
        <taxon>Myxococcota</taxon>
        <taxon>Polyangia</taxon>
        <taxon>Polyangiales</taxon>
        <taxon>Polyangiaceae</taxon>
        <taxon>Sorangium</taxon>
    </lineage>
</organism>
<evidence type="ECO:0008006" key="3">
    <source>
        <dbReference type="Google" id="ProtNLM"/>
    </source>
</evidence>
<dbReference type="InterPro" id="IPR015943">
    <property type="entry name" value="WD40/YVTN_repeat-like_dom_sf"/>
</dbReference>
<dbReference type="SUPFAM" id="SSF82171">
    <property type="entry name" value="DPP6 N-terminal domain-like"/>
    <property type="match status" value="1"/>
</dbReference>
<evidence type="ECO:0000313" key="1">
    <source>
        <dbReference type="EMBL" id="KYF77256.1"/>
    </source>
</evidence>
<dbReference type="PANTHER" id="PTHR47197:SF3">
    <property type="entry name" value="DIHYDRO-HEME D1 DEHYDROGENASE"/>
    <property type="match status" value="1"/>
</dbReference>
<proteinExistence type="predicted"/>
<reference evidence="1 2" key="1">
    <citation type="submission" date="2014-02" db="EMBL/GenBank/DDBJ databases">
        <title>The small core and large imbalanced accessory genome model reveals a collaborative survival strategy of Sorangium cellulosum strains in nature.</title>
        <authorList>
            <person name="Han K."/>
            <person name="Peng R."/>
            <person name="Blom J."/>
            <person name="Li Y.-Z."/>
        </authorList>
    </citation>
    <scope>NUCLEOTIDE SEQUENCE [LARGE SCALE GENOMIC DNA]</scope>
    <source>
        <strain evidence="1 2">So0149</strain>
    </source>
</reference>
<accession>A0A150SXF5</accession>
<sequence>MHAKNEEATSVDTSPQIVFQLVNAAGSGLTANVIYITTDVTYNELTLQVGLTSGSATLTPGTITDPSTPPASGTVFYLDLSQLQLSSDVLAGLKLSADGFSFKTFPASSVVGVTPTVVKTLSAGTSGGLSITISGMEVPKALGTPTVQLYVTYYGVPAVQGMFSSFQVALVARPDERSGFLPDVLAVGLDQSTIVSSDLPLRRAENALSLQLSPGATGTVVKAGPSTVFSVSFVYGATGDTFGYGALTDVANADNIVAAAGLNADGWTIAANLHGQSPSWTLQPPDGAPIVGSGVQAIVAFDFTNIVTTYQPGPTAMVIAFANVPGYADGVYTLVLNKVPHVAIDWLKVTPNPTYFRNGKATVTVSWLARNATSLTLTQNYKQLDVTGKTHIPVDLTAESTVLNLVATRPGGSVVNRDSATQTATALPVINSFTGAPLEIYCGSASHDATFAWAVDTPDDVLVSLTSTGDAFGGQTFNATGTTNATLAGPQVITLAPNLATPSAALTRKLVVSAFKPQVSAQTAPSATTDVAFSPTAPFVALLSRSQNSVLVTDTVSYAVQQTLQVGKRPTSLAISQDGALLVTTNSGSTDVSLIAVTAQGTGLPSFSAATSVALPATPSRAVITPDRQRIFVTVGTQAGASGQVVSLVRSGHGYAIEGTVYVGAAPAGICFDASGTRLFVANSSDETVSVVALDQSGALGSVVDTIEGLPGSPVDVAATSSGKQLLIACPQQNAIVVVDPNYPNTGSRNTVTVGKGPRAIALTPGGGYALVANQLDATVSLLSTWGPPASAAVAGSPIPVGQSPYGIAASQDGLMAAVATEDASGFGLITLETYVAAPKTVSTPNQPTDVAAAPDGSVVFAWHDAAVPAAGHLPPGILVYNLTYGQISAVLASQPILGCVFSPVASDQQAIAITQGAAALSLIRTTDLTVTSVDLSSATDGSSPLSIAIAGDGQTLFVLLGTSSRGYGLLVLTKSSGTWTPGQTVPLYQGSGAGVVMLRSTPDGSAVFVVDPAASSVRVVRRASDGTYSLDPAVVPADASALDATILPDGATAYVLNAGAQYNTVTVVDVATLAVRTAAIPQTFVNLRGLIASPDGRRLYATDTNAGALRVLDPASLRILQTLPLNAQPSAAAGADGLAILPDASRIFTANTRGQGSGGAGAQGSLAVIDAVQMGAPSGLGAAA</sequence>
<evidence type="ECO:0000313" key="2">
    <source>
        <dbReference type="Proteomes" id="UP000075515"/>
    </source>
</evidence>
<dbReference type="InterPro" id="IPR019405">
    <property type="entry name" value="Lactonase_7-beta_prop"/>
</dbReference>
<dbReference type="AlphaFoldDB" id="A0A150SXF5"/>
<name>A0A150SXF5_SORCE</name>
<dbReference type="Gene3D" id="2.130.10.10">
    <property type="entry name" value="YVTN repeat-like/Quinoprotein amine dehydrogenase"/>
    <property type="match status" value="5"/>
</dbReference>
<dbReference type="PANTHER" id="PTHR47197">
    <property type="entry name" value="PROTEIN NIRF"/>
    <property type="match status" value="1"/>
</dbReference>